<accession>A0ABT2AEA2</accession>
<dbReference type="Proteomes" id="UP001205560">
    <property type="component" value="Unassembled WGS sequence"/>
</dbReference>
<dbReference type="InterPro" id="IPR013762">
    <property type="entry name" value="Integrase-like_cat_sf"/>
</dbReference>
<dbReference type="Pfam" id="PF12835">
    <property type="entry name" value="Integrase_1"/>
    <property type="match status" value="1"/>
</dbReference>
<evidence type="ECO:0000259" key="2">
    <source>
        <dbReference type="Pfam" id="PF12835"/>
    </source>
</evidence>
<dbReference type="InterPro" id="IPR024456">
    <property type="entry name" value="Integrase_catalytic_putative"/>
</dbReference>
<feature type="domain" description="Integrase catalytic" evidence="2">
    <location>
        <begin position="142"/>
        <end position="296"/>
    </location>
</feature>
<dbReference type="SUPFAM" id="SSF56349">
    <property type="entry name" value="DNA breaking-rejoining enzymes"/>
    <property type="match status" value="1"/>
</dbReference>
<dbReference type="EMBL" id="JANUGX010000047">
    <property type="protein sequence ID" value="MCS0592526.1"/>
    <property type="molecule type" value="Genomic_DNA"/>
</dbReference>
<evidence type="ECO:0000313" key="3">
    <source>
        <dbReference type="EMBL" id="MCS0592526.1"/>
    </source>
</evidence>
<dbReference type="Gene3D" id="1.10.443.10">
    <property type="entry name" value="Intergrase catalytic core"/>
    <property type="match status" value="1"/>
</dbReference>
<keyword evidence="4" id="KW-1185">Reference proteome</keyword>
<gene>
    <name evidence="3" type="ORF">NX782_25420</name>
</gene>
<organism evidence="3 4">
    <name type="scientific">Massilia norwichensis</name>
    <dbReference type="NCBI Taxonomy" id="1442366"/>
    <lineage>
        <taxon>Bacteria</taxon>
        <taxon>Pseudomonadati</taxon>
        <taxon>Pseudomonadota</taxon>
        <taxon>Betaproteobacteria</taxon>
        <taxon>Burkholderiales</taxon>
        <taxon>Oxalobacteraceae</taxon>
        <taxon>Telluria group</taxon>
        <taxon>Massilia</taxon>
    </lineage>
</organism>
<sequence length="358" mass="39468">MSTKNGNTSNSDWKGELQLLLNGNNGLHALRGKVVAFETQSARAHRLFAILALLRAAGFKIGPWQLSGRHIVFLMRYWTADEQVVDELRKRGSTLKPRTTPLSPAYIQQQLSFLRSLAAWIGKAGLVLPGRRYVDDPSLVSRASNAVRDRTWSGAEVDRDEVIARVTRMDPTVGLQLEVMLAFGLRRKEAVMFSPALADVPSHALPDGVEAGAFLAFLRIKRGTKGGRLRYTAIRNDYQRQVLARALMVAPRPGMHIGKPGLTLKQSLDRFSNVLRRCGVSQRELGVTPHGARHEFGADLYFELAEVPPPIKGGAAALDPNSMTAAYLEVARQLGHGRARITGAYLGARRPKRSRHDA</sequence>
<dbReference type="InterPro" id="IPR011010">
    <property type="entry name" value="DNA_brk_join_enz"/>
</dbReference>
<proteinExistence type="predicted"/>
<keyword evidence="1" id="KW-0233">DNA recombination</keyword>
<evidence type="ECO:0000256" key="1">
    <source>
        <dbReference type="ARBA" id="ARBA00023172"/>
    </source>
</evidence>
<evidence type="ECO:0000313" key="4">
    <source>
        <dbReference type="Proteomes" id="UP001205560"/>
    </source>
</evidence>
<name>A0ABT2AEA2_9BURK</name>
<comment type="caution">
    <text evidence="3">The sequence shown here is derived from an EMBL/GenBank/DDBJ whole genome shotgun (WGS) entry which is preliminary data.</text>
</comment>
<dbReference type="RefSeq" id="WP_258848295.1">
    <property type="nucleotide sequence ID" value="NZ_JANUGX010000047.1"/>
</dbReference>
<protein>
    <submittedName>
        <fullName evidence="3">Integrase domain-containing protein</fullName>
    </submittedName>
</protein>
<reference evidence="3 4" key="1">
    <citation type="submission" date="2022-08" db="EMBL/GenBank/DDBJ databases">
        <title>Reclassification of Massilia species as members of the genera Telluria, Duganella, Pseudoduganella, Mokoshia gen. nov. and Zemynaea gen. nov. using orthogonal and non-orthogonal genome-based approaches.</title>
        <authorList>
            <person name="Bowman J.P."/>
        </authorList>
    </citation>
    <scope>NUCLEOTIDE SEQUENCE [LARGE SCALE GENOMIC DNA]</scope>
    <source>
        <strain evidence="3 4">LMG 28164</strain>
    </source>
</reference>